<evidence type="ECO:0000256" key="2">
    <source>
        <dbReference type="ARBA" id="ARBA00022884"/>
    </source>
</evidence>
<reference evidence="6 7" key="1">
    <citation type="journal article" date="2011" name="Proc. Natl. Acad. Sci. U.S.A.">
        <title>Evolutionary erosion of yeast sex chromosomes by mating-type switching accidents.</title>
        <authorList>
            <person name="Gordon J.L."/>
            <person name="Armisen D."/>
            <person name="Proux-Wera E."/>
            <person name="Oheigeartaigh S.S."/>
            <person name="Byrne K.P."/>
            <person name="Wolfe K.H."/>
        </authorList>
    </citation>
    <scope>NUCLEOTIDE SEQUENCE [LARGE SCALE GENOMIC DNA]</scope>
    <source>
        <strain evidence="7">ATCC 10662 / CBS 1146 / NBRC 0425 / NCYC 2629 / NRRL Y-866</strain>
    </source>
</reference>
<feature type="compositionally biased region" description="Basic and acidic residues" evidence="4">
    <location>
        <begin position="365"/>
        <end position="389"/>
    </location>
</feature>
<name>G8ZYJ2_TORDE</name>
<dbReference type="GO" id="GO:0010494">
    <property type="term" value="C:cytoplasmic stress granule"/>
    <property type="evidence" value="ECO:0007669"/>
    <property type="project" value="EnsemblFungi"/>
</dbReference>
<dbReference type="GO" id="GO:0003723">
    <property type="term" value="F:RNA binding"/>
    <property type="evidence" value="ECO:0007669"/>
    <property type="project" value="UniProtKB-UniRule"/>
</dbReference>
<dbReference type="Pfam" id="PF00076">
    <property type="entry name" value="RRM_1"/>
    <property type="match status" value="2"/>
</dbReference>
<feature type="region of interest" description="Disordered" evidence="4">
    <location>
        <begin position="365"/>
        <end position="395"/>
    </location>
</feature>
<dbReference type="RefSeq" id="XP_003682678.1">
    <property type="nucleotide sequence ID" value="XM_003682630.1"/>
</dbReference>
<organism evidence="6 7">
    <name type="scientific">Torulaspora delbrueckii</name>
    <name type="common">Yeast</name>
    <name type="synonym">Candida colliculosa</name>
    <dbReference type="NCBI Taxonomy" id="4950"/>
    <lineage>
        <taxon>Eukaryota</taxon>
        <taxon>Fungi</taxon>
        <taxon>Dikarya</taxon>
        <taxon>Ascomycota</taxon>
        <taxon>Saccharomycotina</taxon>
        <taxon>Saccharomycetes</taxon>
        <taxon>Saccharomycetales</taxon>
        <taxon>Saccharomycetaceae</taxon>
        <taxon>Torulaspora</taxon>
    </lineage>
</organism>
<evidence type="ECO:0000256" key="1">
    <source>
        <dbReference type="ARBA" id="ARBA00022737"/>
    </source>
</evidence>
<dbReference type="GO" id="GO:2000134">
    <property type="term" value="P:negative regulation of G1/S transition of mitotic cell cycle"/>
    <property type="evidence" value="ECO:0007669"/>
    <property type="project" value="EnsemblFungi"/>
</dbReference>
<dbReference type="SUPFAM" id="SSF54928">
    <property type="entry name" value="RNA-binding domain, RBD"/>
    <property type="match status" value="3"/>
</dbReference>
<feature type="compositionally biased region" description="Acidic residues" evidence="4">
    <location>
        <begin position="796"/>
        <end position="805"/>
    </location>
</feature>
<dbReference type="FunCoup" id="G8ZYJ2">
    <property type="interactions" value="271"/>
</dbReference>
<accession>G8ZYJ2</accession>
<dbReference type="STRING" id="1076872.G8ZYJ2"/>
<feature type="region of interest" description="Disordered" evidence="4">
    <location>
        <begin position="1"/>
        <end position="46"/>
    </location>
</feature>
<feature type="compositionally biased region" description="Low complexity" evidence="4">
    <location>
        <begin position="30"/>
        <end position="43"/>
    </location>
</feature>
<dbReference type="CDD" id="cd00590">
    <property type="entry name" value="RRM_SF"/>
    <property type="match status" value="1"/>
</dbReference>
<keyword evidence="2 3" id="KW-0694">RNA-binding</keyword>
<dbReference type="InterPro" id="IPR000504">
    <property type="entry name" value="RRM_dom"/>
</dbReference>
<evidence type="ECO:0000256" key="3">
    <source>
        <dbReference type="PROSITE-ProRule" id="PRU00176"/>
    </source>
</evidence>
<dbReference type="GeneID" id="11504525"/>
<dbReference type="Proteomes" id="UP000005627">
    <property type="component" value="Chromosome 7"/>
</dbReference>
<feature type="region of interest" description="Disordered" evidence="4">
    <location>
        <begin position="615"/>
        <end position="636"/>
    </location>
</feature>
<dbReference type="KEGG" id="tdl:TDEL_0G01000"/>
<dbReference type="PANTHER" id="PTHR24012">
    <property type="entry name" value="RNA BINDING PROTEIN"/>
    <property type="match status" value="1"/>
</dbReference>
<feature type="domain" description="RRM" evidence="5">
    <location>
        <begin position="578"/>
        <end position="678"/>
    </location>
</feature>
<dbReference type="HOGENOM" id="CLU_018630_0_0_1"/>
<dbReference type="InterPro" id="IPR035979">
    <property type="entry name" value="RBD_domain_sf"/>
</dbReference>
<dbReference type="EMBL" id="HE616748">
    <property type="protein sequence ID" value="CCE93467.1"/>
    <property type="molecule type" value="Genomic_DNA"/>
</dbReference>
<evidence type="ECO:0000256" key="4">
    <source>
        <dbReference type="SAM" id="MobiDB-lite"/>
    </source>
</evidence>
<feature type="region of interest" description="Disordered" evidence="4">
    <location>
        <begin position="771"/>
        <end position="805"/>
    </location>
</feature>
<evidence type="ECO:0000259" key="5">
    <source>
        <dbReference type="PROSITE" id="PS50102"/>
    </source>
</evidence>
<dbReference type="InParanoid" id="G8ZYJ2"/>
<feature type="compositionally biased region" description="Polar residues" evidence="4">
    <location>
        <begin position="615"/>
        <end position="625"/>
    </location>
</feature>
<dbReference type="Gene3D" id="3.30.70.330">
    <property type="match status" value="3"/>
</dbReference>
<dbReference type="OrthoDB" id="6159137at2759"/>
<gene>
    <name evidence="6" type="primary">TDEL0G01000</name>
    <name evidence="6" type="ORF">TDEL_0G01000</name>
</gene>
<sequence length="805" mass="88699">MTGIASDKTQSANDSSDEKDKSQNQPVYTSSSTCSSPDSSGMSVTGSLGAELSQVSLSCSPANLQLEQLANTNLLLIRTKFNKEAGEHSIESLIAEIESIAHHYNGSLVSAANIEQYDHLPDGKRLKILEENKDIYIFENGNTEYAHSYEGEEPKHGNDWKYDKVIGIQFKRSNAMKSASGKLEQLFKSRAQQIAQWSISTNEHALAQPGNLYIKGVPKDMSMDQVVPMFSKFGPISSFKLIRDSVTGKSLGYGFISYPLGSHASKCIAELNGKTMGSSTLFINFHIERKERERIYRDSIKESNDDEKFKGIFVGNLPLSKSSEENLSPSDVIQLFKDKLSPFFSDLAIVSYYFPKKSIKEDAHFEGDKAENGTDKRENEDVSSPKDDVISSDSVSTTLSQSDDCLMKNYGFIKFKHHLQALKAIEIFNDYTWFGSNLIVNKAVQSKSQTWHQRKTGGPSTMNNRSENRYHGPHNPYGYFGGHGNVYFPYMNSQGSILAGDIGPQDHEVSYPLSRPMSTGSYVSSYHSFGAIPGQAPPSGLFETPSPGNSIFPLGSYGMMPSNVPFGLPLPTRDQQESNLYVKHLPLSWKDDDLKEFYREYGEIISAKIITVGGSKSKSQTSQASDEVEGEDPKSLGTSRGYGFVCFKNPLDASRAILGTDGYHLTETHILHVSFAQKRAKSNQGNVKNSNSPSDYDPLLESPFFHTRSLSRRASFNDHPRGQYSMKYFNPMRHPRSPAAGSFPSGFVTGGAHNWQGIPILPSGPPALSSVPFVPPNPPTMSESAYSGPVFSGNESDFEGAGEKN</sequence>
<keyword evidence="7" id="KW-1185">Reference proteome</keyword>
<evidence type="ECO:0000313" key="7">
    <source>
        <dbReference type="Proteomes" id="UP000005627"/>
    </source>
</evidence>
<dbReference type="eggNOG" id="KOG0108">
    <property type="taxonomic scope" value="Eukaryota"/>
</dbReference>
<dbReference type="InterPro" id="IPR012677">
    <property type="entry name" value="Nucleotide-bd_a/b_plait_sf"/>
</dbReference>
<protein>
    <recommendedName>
        <fullName evidence="5">RRM domain-containing protein</fullName>
    </recommendedName>
</protein>
<dbReference type="AlphaFoldDB" id="G8ZYJ2"/>
<feature type="domain" description="RRM" evidence="5">
    <location>
        <begin position="210"/>
        <end position="288"/>
    </location>
</feature>
<keyword evidence="1" id="KW-0677">Repeat</keyword>
<dbReference type="SMART" id="SM00360">
    <property type="entry name" value="RRM"/>
    <property type="match status" value="3"/>
</dbReference>
<evidence type="ECO:0000313" key="6">
    <source>
        <dbReference type="EMBL" id="CCE93467.1"/>
    </source>
</evidence>
<proteinExistence type="predicted"/>
<dbReference type="PROSITE" id="PS50102">
    <property type="entry name" value="RRM"/>
    <property type="match status" value="2"/>
</dbReference>